<dbReference type="Gene3D" id="3.30.465.10">
    <property type="match status" value="1"/>
</dbReference>
<name>A0A7W9FXI0_9ACTN</name>
<evidence type="ECO:0000256" key="4">
    <source>
        <dbReference type="ARBA" id="ARBA00022827"/>
    </source>
</evidence>
<dbReference type="Gene3D" id="3.30.43.10">
    <property type="entry name" value="Uridine Diphospho-n-acetylenolpyruvylglucosamine Reductase, domain 2"/>
    <property type="match status" value="1"/>
</dbReference>
<evidence type="ECO:0000256" key="1">
    <source>
        <dbReference type="ARBA" id="ARBA00001974"/>
    </source>
</evidence>
<keyword evidence="8" id="KW-1185">Reference proteome</keyword>
<dbReference type="AlphaFoldDB" id="A0A7W9FXI0"/>
<dbReference type="InterPro" id="IPR050416">
    <property type="entry name" value="FAD-linked_Oxidoreductase"/>
</dbReference>
<keyword evidence="5" id="KW-0560">Oxidoreductase</keyword>
<proteinExistence type="inferred from homology"/>
<dbReference type="GO" id="GO:0016491">
    <property type="term" value="F:oxidoreductase activity"/>
    <property type="evidence" value="ECO:0007669"/>
    <property type="project" value="UniProtKB-KW"/>
</dbReference>
<dbReference type="SUPFAM" id="SSF56176">
    <property type="entry name" value="FAD-binding/transporter-associated domain-like"/>
    <property type="match status" value="1"/>
</dbReference>
<dbReference type="PANTHER" id="PTHR42973">
    <property type="entry name" value="BINDING OXIDOREDUCTASE, PUTATIVE (AFU_ORTHOLOGUE AFUA_1G17690)-RELATED"/>
    <property type="match status" value="1"/>
</dbReference>
<organism evidence="7 8">
    <name type="scientific">Nonomuraea jabiensis</name>
    <dbReference type="NCBI Taxonomy" id="882448"/>
    <lineage>
        <taxon>Bacteria</taxon>
        <taxon>Bacillati</taxon>
        <taxon>Actinomycetota</taxon>
        <taxon>Actinomycetes</taxon>
        <taxon>Streptosporangiales</taxon>
        <taxon>Streptosporangiaceae</taxon>
        <taxon>Nonomuraea</taxon>
    </lineage>
</organism>
<dbReference type="InterPro" id="IPR036318">
    <property type="entry name" value="FAD-bd_PCMH-like_sf"/>
</dbReference>
<comment type="cofactor">
    <cofactor evidence="1">
        <name>FAD</name>
        <dbReference type="ChEBI" id="CHEBI:57692"/>
    </cofactor>
</comment>
<dbReference type="PROSITE" id="PS51387">
    <property type="entry name" value="FAD_PCMH"/>
    <property type="match status" value="1"/>
</dbReference>
<sequence length="454" mass="47817">MTQDITDLRATVRGEVLTPEDPGYEDARALHNGMIDRRPAAIVRVSGTADVVSVLSYAREHALEVSVRGGGHGVAGHALGGDLVIDLSALRGVTVDAAGRTAVVQAGTIWGEVDQATQAYGLAVPGGRISHTGVAGLTLGGGEGWLSAKYGLSCDNLIAVELVTADGRVVVADDESEPELMWALRGGGGNFGVVMSFTFRLHPLGPLVLGGMLGYRVSDAPAVLEALDRLCSAGHDDFAPAAVFLTAPPAPFVPGHVVGRPILAIVPVWLGDPEAGAEVIRPLVEAATPLFDAVQPMPYVALQSMLDDGSQPGRRNRWSAEFVPGLDPGLISDLQDAAIAAPSPLSQLIVSPLPEAVRTAPDSAFPSRHGGRWLVHPVGVWVDPGGDPANLAWVEEVTSAIRKHGVTGSYLNLEQADDDRVRWAMGVRRYRRLQQVKAAWDPGDVFRHCAHVSP</sequence>
<dbReference type="PANTHER" id="PTHR42973:SF39">
    <property type="entry name" value="FAD-BINDING PCMH-TYPE DOMAIN-CONTAINING PROTEIN"/>
    <property type="match status" value="1"/>
</dbReference>
<keyword evidence="4" id="KW-0274">FAD</keyword>
<gene>
    <name evidence="7" type="ORF">HD596_000141</name>
</gene>
<dbReference type="EMBL" id="JACHMB010000001">
    <property type="protein sequence ID" value="MBB5773385.1"/>
    <property type="molecule type" value="Genomic_DNA"/>
</dbReference>
<evidence type="ECO:0000313" key="8">
    <source>
        <dbReference type="Proteomes" id="UP000579153"/>
    </source>
</evidence>
<dbReference type="PROSITE" id="PS00862">
    <property type="entry name" value="OX2_COVAL_FAD"/>
    <property type="match status" value="1"/>
</dbReference>
<dbReference type="InterPro" id="IPR006094">
    <property type="entry name" value="Oxid_FAD_bind_N"/>
</dbReference>
<dbReference type="GO" id="GO:0071949">
    <property type="term" value="F:FAD binding"/>
    <property type="evidence" value="ECO:0007669"/>
    <property type="project" value="InterPro"/>
</dbReference>
<feature type="domain" description="FAD-binding PCMH-type" evidence="6">
    <location>
        <begin position="35"/>
        <end position="204"/>
    </location>
</feature>
<dbReference type="InterPro" id="IPR016166">
    <property type="entry name" value="FAD-bd_PCMH"/>
</dbReference>
<dbReference type="Gene3D" id="3.40.462.20">
    <property type="match status" value="1"/>
</dbReference>
<reference evidence="7 8" key="1">
    <citation type="submission" date="2020-08" db="EMBL/GenBank/DDBJ databases">
        <title>Sequencing the genomes of 1000 actinobacteria strains.</title>
        <authorList>
            <person name="Klenk H.-P."/>
        </authorList>
    </citation>
    <scope>NUCLEOTIDE SEQUENCE [LARGE SCALE GENOMIC DNA]</scope>
    <source>
        <strain evidence="7 8">DSM 45507</strain>
    </source>
</reference>
<comment type="caution">
    <text evidence="7">The sequence shown here is derived from an EMBL/GenBank/DDBJ whole genome shotgun (WGS) entry which is preliminary data.</text>
</comment>
<evidence type="ECO:0000256" key="5">
    <source>
        <dbReference type="ARBA" id="ARBA00023002"/>
    </source>
</evidence>
<dbReference type="InterPro" id="IPR016169">
    <property type="entry name" value="FAD-bd_PCMH_sub2"/>
</dbReference>
<dbReference type="Proteomes" id="UP000579153">
    <property type="component" value="Unassembled WGS sequence"/>
</dbReference>
<protein>
    <submittedName>
        <fullName evidence="7">FAD/FMN-containing dehydrogenase</fullName>
    </submittedName>
</protein>
<dbReference type="InterPro" id="IPR016167">
    <property type="entry name" value="FAD-bd_PCMH_sub1"/>
</dbReference>
<dbReference type="RefSeq" id="WP_185067384.1">
    <property type="nucleotide sequence ID" value="NZ_JACHMB010000001.1"/>
</dbReference>
<dbReference type="Pfam" id="PF01565">
    <property type="entry name" value="FAD_binding_4"/>
    <property type="match status" value="1"/>
</dbReference>
<evidence type="ECO:0000313" key="7">
    <source>
        <dbReference type="EMBL" id="MBB5773385.1"/>
    </source>
</evidence>
<keyword evidence="3" id="KW-0285">Flavoprotein</keyword>
<evidence type="ECO:0000256" key="3">
    <source>
        <dbReference type="ARBA" id="ARBA00022630"/>
    </source>
</evidence>
<comment type="similarity">
    <text evidence="2">Belongs to the oxygen-dependent FAD-linked oxidoreductase family.</text>
</comment>
<dbReference type="Pfam" id="PF08031">
    <property type="entry name" value="BBE"/>
    <property type="match status" value="1"/>
</dbReference>
<accession>A0A7W9FXI0</accession>
<dbReference type="InterPro" id="IPR006093">
    <property type="entry name" value="Oxy_OxRdtase_FAD_BS"/>
</dbReference>
<dbReference type="InterPro" id="IPR012951">
    <property type="entry name" value="BBE"/>
</dbReference>
<evidence type="ECO:0000256" key="2">
    <source>
        <dbReference type="ARBA" id="ARBA00005466"/>
    </source>
</evidence>
<evidence type="ECO:0000259" key="6">
    <source>
        <dbReference type="PROSITE" id="PS51387"/>
    </source>
</evidence>